<protein>
    <submittedName>
        <fullName evidence="7">Kinase-like domain-containing protein</fullName>
    </submittedName>
</protein>
<dbReference type="GO" id="GO:0005952">
    <property type="term" value="C:cAMP-dependent protein kinase complex"/>
    <property type="evidence" value="ECO:0007669"/>
    <property type="project" value="TreeGrafter"/>
</dbReference>
<keyword evidence="4 7" id="KW-0418">Kinase</keyword>
<proteinExistence type="predicted"/>
<evidence type="ECO:0000259" key="6">
    <source>
        <dbReference type="PROSITE" id="PS50011"/>
    </source>
</evidence>
<dbReference type="SUPFAM" id="SSF56112">
    <property type="entry name" value="Protein kinase-like (PK-like)"/>
    <property type="match status" value="1"/>
</dbReference>
<comment type="caution">
    <text evidence="7">The sequence shown here is derived from an EMBL/GenBank/DDBJ whole genome shotgun (WGS) entry which is preliminary data.</text>
</comment>
<evidence type="ECO:0000256" key="1">
    <source>
        <dbReference type="ARBA" id="ARBA00022527"/>
    </source>
</evidence>
<evidence type="ECO:0000256" key="2">
    <source>
        <dbReference type="ARBA" id="ARBA00022679"/>
    </source>
</evidence>
<dbReference type="Gene3D" id="1.10.510.10">
    <property type="entry name" value="Transferase(Phosphotransferase) domain 1"/>
    <property type="match status" value="1"/>
</dbReference>
<evidence type="ECO:0000313" key="8">
    <source>
        <dbReference type="Proteomes" id="UP000664859"/>
    </source>
</evidence>
<evidence type="ECO:0000256" key="4">
    <source>
        <dbReference type="ARBA" id="ARBA00022777"/>
    </source>
</evidence>
<dbReference type="Pfam" id="PF00069">
    <property type="entry name" value="Pkinase"/>
    <property type="match status" value="1"/>
</dbReference>
<dbReference type="GO" id="GO:0005524">
    <property type="term" value="F:ATP binding"/>
    <property type="evidence" value="ECO:0007669"/>
    <property type="project" value="UniProtKB-KW"/>
</dbReference>
<keyword evidence="5" id="KW-0067">ATP-binding</keyword>
<dbReference type="PROSITE" id="PS50011">
    <property type="entry name" value="PROTEIN_KINASE_DOM"/>
    <property type="match status" value="1"/>
</dbReference>
<keyword evidence="2" id="KW-0808">Transferase</keyword>
<reference evidence="7" key="1">
    <citation type="submission" date="2021-02" db="EMBL/GenBank/DDBJ databases">
        <title>First Annotated Genome of the Yellow-green Alga Tribonema minus.</title>
        <authorList>
            <person name="Mahan K.M."/>
        </authorList>
    </citation>
    <scope>NUCLEOTIDE SEQUENCE</scope>
    <source>
        <strain evidence="7">UTEX B ZZ1240</strain>
    </source>
</reference>
<keyword evidence="8" id="KW-1185">Reference proteome</keyword>
<gene>
    <name evidence="7" type="ORF">JKP88DRAFT_158685</name>
</gene>
<evidence type="ECO:0000256" key="3">
    <source>
        <dbReference type="ARBA" id="ARBA00022741"/>
    </source>
</evidence>
<dbReference type="PANTHER" id="PTHR24353">
    <property type="entry name" value="CYCLIC NUCLEOTIDE-DEPENDENT PROTEIN KINASE"/>
    <property type="match status" value="1"/>
</dbReference>
<feature type="domain" description="Protein kinase" evidence="6">
    <location>
        <begin position="39"/>
        <end position="317"/>
    </location>
</feature>
<keyword evidence="1" id="KW-0723">Serine/threonine-protein kinase</keyword>
<evidence type="ECO:0000313" key="7">
    <source>
        <dbReference type="EMBL" id="KAG5178562.1"/>
    </source>
</evidence>
<accession>A0A835YNF8</accession>
<dbReference type="InterPro" id="IPR011009">
    <property type="entry name" value="Kinase-like_dom_sf"/>
</dbReference>
<name>A0A835YNF8_9STRA</name>
<dbReference type="GO" id="GO:0004691">
    <property type="term" value="F:cAMP-dependent protein kinase activity"/>
    <property type="evidence" value="ECO:0007669"/>
    <property type="project" value="TreeGrafter"/>
</dbReference>
<organism evidence="7 8">
    <name type="scientific">Tribonema minus</name>
    <dbReference type="NCBI Taxonomy" id="303371"/>
    <lineage>
        <taxon>Eukaryota</taxon>
        <taxon>Sar</taxon>
        <taxon>Stramenopiles</taxon>
        <taxon>Ochrophyta</taxon>
        <taxon>PX clade</taxon>
        <taxon>Xanthophyceae</taxon>
        <taxon>Tribonematales</taxon>
        <taxon>Tribonemataceae</taxon>
        <taxon>Tribonema</taxon>
    </lineage>
</organism>
<keyword evidence="3" id="KW-0547">Nucleotide-binding</keyword>
<dbReference type="SMART" id="SM00220">
    <property type="entry name" value="S_TKc"/>
    <property type="match status" value="1"/>
</dbReference>
<dbReference type="OrthoDB" id="203111at2759"/>
<dbReference type="PROSITE" id="PS00108">
    <property type="entry name" value="PROTEIN_KINASE_ST"/>
    <property type="match status" value="1"/>
</dbReference>
<dbReference type="AlphaFoldDB" id="A0A835YNF8"/>
<dbReference type="InterPro" id="IPR000719">
    <property type="entry name" value="Prot_kinase_dom"/>
</dbReference>
<dbReference type="PANTHER" id="PTHR24353:SF37">
    <property type="entry name" value="CAMP-DEPENDENT PROTEIN KINASE CATALYTIC SUBUNIT PRKX"/>
    <property type="match status" value="1"/>
</dbReference>
<dbReference type="EMBL" id="JAFCMP010000514">
    <property type="protein sequence ID" value="KAG5178562.1"/>
    <property type="molecule type" value="Genomic_DNA"/>
</dbReference>
<dbReference type="Gene3D" id="3.30.200.20">
    <property type="entry name" value="Phosphorylase Kinase, domain 1"/>
    <property type="match status" value="1"/>
</dbReference>
<dbReference type="Proteomes" id="UP000664859">
    <property type="component" value="Unassembled WGS sequence"/>
</dbReference>
<evidence type="ECO:0000256" key="5">
    <source>
        <dbReference type="ARBA" id="ARBA00022840"/>
    </source>
</evidence>
<sequence length="365" mass="39407">MVRPKEQLYQQTLIVQQHKEPPTAHQRDLAVPSIDTSTFQQIVPLGRGRHGAVYLCRDTSSGQLHAVKSVPRSVIRDADAAARVMREKEMLGALSGSPGIATLRGTWRDPFCLTFVLEPALGGPLHKHIRAARDGHLSLVTSLFYMAELVSAVADVHAAGVVHRDLKASNVVLDARGHIKVVDLGCARRIPCSASGDLARTYCGTLHCMAPEMVARRGHSCCVDWWALGILLVEMLAGQPPFPYGIGEDEQDDAIRTSIRDATCDSVTARLSHIASACAEWPTFPAVHNLIGGLLQPEPLERLGHGGAREVQSHACFEGWDWDAVRSHGLEPPAFCKALGELEAAGVVAGDMDITDADQQAFAGF</sequence>
<dbReference type="InterPro" id="IPR008271">
    <property type="entry name" value="Ser/Thr_kinase_AS"/>
</dbReference>